<evidence type="ECO:0000313" key="1">
    <source>
        <dbReference type="EMBL" id="SVE19357.1"/>
    </source>
</evidence>
<proteinExistence type="predicted"/>
<protein>
    <submittedName>
        <fullName evidence="1">Uncharacterized protein</fullName>
    </submittedName>
</protein>
<gene>
    <name evidence="1" type="ORF">METZ01_LOCUS472211</name>
</gene>
<organism evidence="1">
    <name type="scientific">marine metagenome</name>
    <dbReference type="NCBI Taxonomy" id="408172"/>
    <lineage>
        <taxon>unclassified sequences</taxon>
        <taxon>metagenomes</taxon>
        <taxon>ecological metagenomes</taxon>
    </lineage>
</organism>
<dbReference type="AlphaFoldDB" id="A0A383BGW8"/>
<reference evidence="1" key="1">
    <citation type="submission" date="2018-05" db="EMBL/GenBank/DDBJ databases">
        <authorList>
            <person name="Lanie J.A."/>
            <person name="Ng W.-L."/>
            <person name="Kazmierczak K.M."/>
            <person name="Andrzejewski T.M."/>
            <person name="Davidsen T.M."/>
            <person name="Wayne K.J."/>
            <person name="Tettelin H."/>
            <person name="Glass J.I."/>
            <person name="Rusch D."/>
            <person name="Podicherti R."/>
            <person name="Tsui H.-C.T."/>
            <person name="Winkler M.E."/>
        </authorList>
    </citation>
    <scope>NUCLEOTIDE SEQUENCE</scope>
</reference>
<sequence>MLFLFIYSNNSKAASIDCDAPCAKDGGNAKKASPMKNIFLCF</sequence>
<name>A0A383BGW8_9ZZZZ</name>
<dbReference type="EMBL" id="UINC01200461">
    <property type="protein sequence ID" value="SVE19357.1"/>
    <property type="molecule type" value="Genomic_DNA"/>
</dbReference>
<accession>A0A383BGW8</accession>